<feature type="compositionally biased region" description="Polar residues" evidence="4">
    <location>
        <begin position="1274"/>
        <end position="1287"/>
    </location>
</feature>
<feature type="compositionally biased region" description="Polar residues" evidence="4">
    <location>
        <begin position="884"/>
        <end position="894"/>
    </location>
</feature>
<dbReference type="Pfam" id="PF24756">
    <property type="entry name" value="THD_CWZF3-5-7"/>
    <property type="match status" value="1"/>
</dbReference>
<keyword evidence="1" id="KW-0479">Metal-binding</keyword>
<evidence type="ECO:0000313" key="8">
    <source>
        <dbReference type="Proteomes" id="UP000585474"/>
    </source>
</evidence>
<dbReference type="Pfam" id="PF07496">
    <property type="entry name" value="zf-CW"/>
    <property type="match status" value="1"/>
</dbReference>
<evidence type="ECO:0000256" key="3">
    <source>
        <dbReference type="ARBA" id="ARBA00022833"/>
    </source>
</evidence>
<evidence type="ECO:0000313" key="7">
    <source>
        <dbReference type="EMBL" id="GFZ04614.1"/>
    </source>
</evidence>
<feature type="compositionally biased region" description="Basic and acidic residues" evidence="4">
    <location>
        <begin position="1208"/>
        <end position="1226"/>
    </location>
</feature>
<keyword evidence="8" id="KW-1185">Reference proteome</keyword>
<gene>
    <name evidence="7" type="ORF">Acr_17g0001860</name>
</gene>
<feature type="compositionally biased region" description="Polar residues" evidence="4">
    <location>
        <begin position="1507"/>
        <end position="1517"/>
    </location>
</feature>
<feature type="compositionally biased region" description="Low complexity" evidence="4">
    <location>
        <begin position="1140"/>
        <end position="1154"/>
    </location>
</feature>
<organism evidence="7 8">
    <name type="scientific">Actinidia rufa</name>
    <dbReference type="NCBI Taxonomy" id="165716"/>
    <lineage>
        <taxon>Eukaryota</taxon>
        <taxon>Viridiplantae</taxon>
        <taxon>Streptophyta</taxon>
        <taxon>Embryophyta</taxon>
        <taxon>Tracheophyta</taxon>
        <taxon>Spermatophyta</taxon>
        <taxon>Magnoliopsida</taxon>
        <taxon>eudicotyledons</taxon>
        <taxon>Gunneridae</taxon>
        <taxon>Pentapetalae</taxon>
        <taxon>asterids</taxon>
        <taxon>Ericales</taxon>
        <taxon>Actinidiaceae</taxon>
        <taxon>Actinidia</taxon>
    </lineage>
</organism>
<evidence type="ECO:0000259" key="6">
    <source>
        <dbReference type="PROSITE" id="PS51050"/>
    </source>
</evidence>
<feature type="region of interest" description="Disordered" evidence="4">
    <location>
        <begin position="1507"/>
        <end position="1544"/>
    </location>
</feature>
<dbReference type="PROSITE" id="PS51050">
    <property type="entry name" value="ZF_CW"/>
    <property type="match status" value="1"/>
</dbReference>
<evidence type="ECO:0000256" key="1">
    <source>
        <dbReference type="ARBA" id="ARBA00022723"/>
    </source>
</evidence>
<feature type="compositionally biased region" description="Basic and acidic residues" evidence="4">
    <location>
        <begin position="557"/>
        <end position="566"/>
    </location>
</feature>
<feature type="region of interest" description="Disordered" evidence="4">
    <location>
        <begin position="865"/>
        <end position="896"/>
    </location>
</feature>
<dbReference type="Gene3D" id="3.30.40.100">
    <property type="match status" value="1"/>
</dbReference>
<feature type="compositionally biased region" description="Polar residues" evidence="4">
    <location>
        <begin position="1120"/>
        <end position="1129"/>
    </location>
</feature>
<dbReference type="Proteomes" id="UP000585474">
    <property type="component" value="Unassembled WGS sequence"/>
</dbReference>
<feature type="compositionally biased region" description="Basic and acidic residues" evidence="4">
    <location>
        <begin position="941"/>
        <end position="958"/>
    </location>
</feature>
<reference evidence="7 8" key="1">
    <citation type="submission" date="2019-07" db="EMBL/GenBank/DDBJ databases">
        <title>De Novo Assembly of kiwifruit Actinidia rufa.</title>
        <authorList>
            <person name="Sugita-Konishi S."/>
            <person name="Sato K."/>
            <person name="Mori E."/>
            <person name="Abe Y."/>
            <person name="Kisaki G."/>
            <person name="Hamano K."/>
            <person name="Suezawa K."/>
            <person name="Otani M."/>
            <person name="Fukuda T."/>
            <person name="Manabe T."/>
            <person name="Gomi K."/>
            <person name="Tabuchi M."/>
            <person name="Akimitsu K."/>
            <person name="Kataoka I."/>
        </authorList>
    </citation>
    <scope>NUCLEOTIDE SEQUENCE [LARGE SCALE GENOMIC DNA]</scope>
    <source>
        <strain evidence="8">cv. Fuchu</strain>
    </source>
</reference>
<feature type="region of interest" description="Disordered" evidence="4">
    <location>
        <begin position="280"/>
        <end position="314"/>
    </location>
</feature>
<accession>A0A7J0G1F2</accession>
<feature type="region of interest" description="Disordered" evidence="4">
    <location>
        <begin position="143"/>
        <end position="186"/>
    </location>
</feature>
<feature type="compositionally biased region" description="Polar residues" evidence="4">
    <location>
        <begin position="1473"/>
        <end position="1486"/>
    </location>
</feature>
<feature type="compositionally biased region" description="Low complexity" evidence="4">
    <location>
        <begin position="979"/>
        <end position="988"/>
    </location>
</feature>
<feature type="compositionally biased region" description="Basic residues" evidence="4">
    <location>
        <begin position="1308"/>
        <end position="1318"/>
    </location>
</feature>
<dbReference type="InterPro" id="IPR055300">
    <property type="entry name" value="CWZF3/5/7"/>
</dbReference>
<keyword evidence="3" id="KW-0862">Zinc</keyword>
<feature type="signal peptide" evidence="5">
    <location>
        <begin position="1"/>
        <end position="18"/>
    </location>
</feature>
<evidence type="ECO:0000256" key="5">
    <source>
        <dbReference type="SAM" id="SignalP"/>
    </source>
</evidence>
<feature type="region of interest" description="Disordered" evidence="4">
    <location>
        <begin position="507"/>
        <end position="598"/>
    </location>
</feature>
<keyword evidence="2" id="KW-0863">Zinc-finger</keyword>
<feature type="region of interest" description="Disordered" evidence="4">
    <location>
        <begin position="335"/>
        <end position="357"/>
    </location>
</feature>
<feature type="compositionally biased region" description="Basic and acidic residues" evidence="4">
    <location>
        <begin position="280"/>
        <end position="294"/>
    </location>
</feature>
<feature type="compositionally biased region" description="Basic and acidic residues" evidence="4">
    <location>
        <begin position="1291"/>
        <end position="1307"/>
    </location>
</feature>
<feature type="compositionally biased region" description="Basic and acidic residues" evidence="4">
    <location>
        <begin position="1350"/>
        <end position="1382"/>
    </location>
</feature>
<feature type="compositionally biased region" description="Basic and acidic residues" evidence="4">
    <location>
        <begin position="1423"/>
        <end position="1451"/>
    </location>
</feature>
<dbReference type="EMBL" id="BJWL01000017">
    <property type="protein sequence ID" value="GFZ04614.1"/>
    <property type="molecule type" value="Genomic_DNA"/>
</dbReference>
<evidence type="ECO:0000256" key="2">
    <source>
        <dbReference type="ARBA" id="ARBA00022771"/>
    </source>
</evidence>
<keyword evidence="5" id="KW-0732">Signal</keyword>
<feature type="compositionally biased region" description="Basic and acidic residues" evidence="4">
    <location>
        <begin position="989"/>
        <end position="1006"/>
    </location>
</feature>
<feature type="region of interest" description="Disordered" evidence="4">
    <location>
        <begin position="1262"/>
        <end position="1494"/>
    </location>
</feature>
<feature type="domain" description="CW-type" evidence="6">
    <location>
        <begin position="717"/>
        <end position="796"/>
    </location>
</feature>
<dbReference type="InterPro" id="IPR056406">
    <property type="entry name" value="THD_CWZF3/5/7"/>
</dbReference>
<feature type="region of interest" description="Disordered" evidence="4">
    <location>
        <begin position="908"/>
        <end position="1226"/>
    </location>
</feature>
<dbReference type="OrthoDB" id="757982at2759"/>
<dbReference type="InterPro" id="IPR011124">
    <property type="entry name" value="Znf_CW"/>
</dbReference>
<feature type="compositionally biased region" description="Basic and acidic residues" evidence="4">
    <location>
        <begin position="919"/>
        <end position="929"/>
    </location>
</feature>
<feature type="compositionally biased region" description="Basic and acidic residues" evidence="4">
    <location>
        <begin position="1528"/>
        <end position="1542"/>
    </location>
</feature>
<evidence type="ECO:0000256" key="4">
    <source>
        <dbReference type="SAM" id="MobiDB-lite"/>
    </source>
</evidence>
<feature type="chain" id="PRO_5029510265" evidence="5">
    <location>
        <begin position="19"/>
        <end position="1789"/>
    </location>
</feature>
<name>A0A7J0G1F2_9ERIC</name>
<protein>
    <submittedName>
        <fullName evidence="7">CW-type zinc finger</fullName>
    </submittedName>
</protein>
<feature type="compositionally biased region" description="Basic and acidic residues" evidence="4">
    <location>
        <begin position="536"/>
        <end position="550"/>
    </location>
</feature>
<feature type="compositionally biased region" description="Polar residues" evidence="4">
    <location>
        <begin position="1172"/>
        <end position="1191"/>
    </location>
</feature>
<dbReference type="PANTHER" id="PTHR46524:SF7">
    <property type="entry name" value="CW-TYPE ZINC FINGER"/>
    <property type="match status" value="1"/>
</dbReference>
<feature type="compositionally biased region" description="Basic and acidic residues" evidence="4">
    <location>
        <begin position="1025"/>
        <end position="1037"/>
    </location>
</feature>
<dbReference type="PANTHER" id="PTHR46524">
    <property type="entry name" value="CW-TYPE ZINC FINGER"/>
    <property type="match status" value="1"/>
</dbReference>
<proteinExistence type="predicted"/>
<feature type="compositionally biased region" description="Basic and acidic residues" evidence="4">
    <location>
        <begin position="1064"/>
        <end position="1078"/>
    </location>
</feature>
<dbReference type="GO" id="GO:0008270">
    <property type="term" value="F:zinc ion binding"/>
    <property type="evidence" value="ECO:0007669"/>
    <property type="project" value="UniProtKB-KW"/>
</dbReference>
<comment type="caution">
    <text evidence="7">The sequence shown here is derived from an EMBL/GenBank/DDBJ whole genome shotgun (WGS) entry which is preliminary data.</text>
</comment>
<sequence>MVAGLPLWFLFEIGGGASQWGREREGWTVVGRNGRLNTWPYGKDGANCYTAINLRGALDARKGIGLGFGSGSEMEETDFEEGETFSYQNDDYSTIDPDVALSYIDEKLQDVLGHFQKDFEGGVSAENLGAKFGGYGSFLPSCQRSPVLSHPRTPHKVQNSNRPRSPNKLHPEGGSHNSKGPSSPFLLVKHGQASATTSLPLRRASVNDSAKGDVAVSFAPCAEESTSGCEHGEIYSHPSDQKTLKVRIKVGSDNLSTRKNADIYSGLGLDLSPASSLDDIHADSEGFSHEHQDGLDESPTNILQASSHHLPGDSLLSPLPDDLYYLTEREKHQIESKPRCLQKGGQEISNGSDSAWRNDKVLGGKRPKIFEKKTYSDELKNLNDKDTQNGIGFLLKKETDIETLDCEELVASALKLPLLSNSYSKEVDSGKGNARVVDNFWVASKVKEESFSEILKQETVEAVSTEEIGSVEKRNGKAASVRTVWEDKKVNSNGDILVYPKKESNVKAEKADVSAKVHTNVPKVSKAQNADPIDPLEEKASKKATSHAEDDMLLASGKEHSSSGEKKKSKGSQSYSAQVAEVPKDSSRMNSSSVPQIRKSMHANYYLSKSEMEDSKLQKDNGKARNNRYRDFFGDIELEQEDNDVHSEEMMSIGRPKDFEAVEKCTFASNGTSKEMLNGKKMDKPAALETYSRSAINAAPCAGNGSIADAAPGTLGPLVKEYWVCCDKCQKWRLLPLGTNPDSLPEKWLCSMLNWLASPMELVFFIHTMKQLLAAVDVAHIRPGMNRCSVSEEETTKALIAIYQIPVSENQNNQHGHPSGALPGLSLADASHFGQNRQNLGFRAVPSGGKKNGTKDVSAAFSQVGPAQLPNSVKKNPQAAVKSRSLNGANQSPPANVIERIHLSTSSVLEKHQHKPKEKNKSLEQHSDGGETNSSKIKSKRNNDQDCFRISKKVKIDGMHGTGEDWVPDHDGLVGKGGPSSSSGLPVKASEKYQHKYNDHSSKDTSTKGPRRNPKDQVQVTADDGCLHLEKLDDKNVVRKRKMNESQDAPVYTAFLRSGHHPRDRKDVLEQMSEDIHRKEKKARVSKSEGKETSASKCSGGAAKRVSRTKDQQLGLDLGNSLSQQSLDGTDSLRRDLRSVRSSQAATSSSSKVSGSHKTKANMHEAKGSPVESVSSSPLRFSNPDKSTSTRRSLERKDFFGDAGTPRRCSDGEDDRGSNRSGTVRKDETFVNNRGSLESFVLDFQERGMGRLADSEANIQIEPSPEFTNRHFSNDGTESLGNDTQYPCKTHLSDQRRSEERENDKQYHAKVSHRRKSGKGTSSGSKDKDGSFTSQLNKGKIKISDSGNESIDRTPYEEKSRVEKIRDREKSVVNSDKVEKNFVGKKKSAGEMGNENSKRESQSKFEGISGLDVKLDAVSSQDQKQDIQLDRDERSSKRYLSEKTDRAEVSGKGKSHSLPPSGRGQSERATHSPYLNSGSQKENGGNSLLIDASKGGDELKAPKQIYKSDNQNGNQMIRSRHPTINGHRLRDTEAPSPVRRESSNQAMNAVKEAKDLKHLADRLKNSGSSAESTGLYFQAAVKFLHGASLLESSNGESAKQGEMIQSMQMYSSTAKLCEFCAHEYEKSKDMAAAALAYKCMEIAYMRVIYSSHTNTNRDQHELQTALQIAPPGESPSSSASDVDNLINPATLDKVPLAKRISSHQVAGNHVIVAKNRPSFVRLLNFAQDVNSAMEASRKSRTAFTAANLRKEEVQYREGITSVKTALDFNFQDVEGFLHLVRLAMEAIGR</sequence>